<dbReference type="InterPro" id="IPR010690">
    <property type="entry name" value="YqfD"/>
</dbReference>
<dbReference type="AlphaFoldDB" id="A0A9D2AQZ3"/>
<comment type="caution">
    <text evidence="1">The sequence shown here is derived from an EMBL/GenBank/DDBJ whole genome shotgun (WGS) entry which is preliminary data.</text>
</comment>
<reference evidence="1" key="2">
    <citation type="submission" date="2021-04" db="EMBL/GenBank/DDBJ databases">
        <authorList>
            <person name="Gilroy R."/>
        </authorList>
    </citation>
    <scope>NUCLEOTIDE SEQUENCE</scope>
    <source>
        <strain evidence="1">26628</strain>
    </source>
</reference>
<name>A0A9D2AQZ3_9FIRM</name>
<organism evidence="1 2">
    <name type="scientific">Candidatus Borkfalkia faecigallinarum</name>
    <dbReference type="NCBI Taxonomy" id="2838509"/>
    <lineage>
        <taxon>Bacteria</taxon>
        <taxon>Bacillati</taxon>
        <taxon>Bacillota</taxon>
        <taxon>Clostridia</taxon>
        <taxon>Christensenellales</taxon>
        <taxon>Christensenellaceae</taxon>
        <taxon>Candidatus Borkfalkia</taxon>
    </lineage>
</organism>
<evidence type="ECO:0000313" key="1">
    <source>
        <dbReference type="EMBL" id="HIX46705.1"/>
    </source>
</evidence>
<reference evidence="1" key="1">
    <citation type="journal article" date="2021" name="PeerJ">
        <title>Extensive microbial diversity within the chicken gut microbiome revealed by metagenomics and culture.</title>
        <authorList>
            <person name="Gilroy R."/>
            <person name="Ravi A."/>
            <person name="Getino M."/>
            <person name="Pursley I."/>
            <person name="Horton D.L."/>
            <person name="Alikhan N.F."/>
            <person name="Baker D."/>
            <person name="Gharbi K."/>
            <person name="Hall N."/>
            <person name="Watson M."/>
            <person name="Adriaenssens E.M."/>
            <person name="Foster-Nyarko E."/>
            <person name="Jarju S."/>
            <person name="Secka A."/>
            <person name="Antonio M."/>
            <person name="Oren A."/>
            <person name="Chaudhuri R.R."/>
            <person name="La Ragione R."/>
            <person name="Hildebrand F."/>
            <person name="Pallen M.J."/>
        </authorList>
    </citation>
    <scope>NUCLEOTIDE SEQUENCE</scope>
    <source>
        <strain evidence="1">26628</strain>
    </source>
</reference>
<protein>
    <submittedName>
        <fullName evidence="1">Sporulation protein YqfD</fullName>
    </submittedName>
</protein>
<dbReference type="Pfam" id="PF06898">
    <property type="entry name" value="YqfD"/>
    <property type="match status" value="1"/>
</dbReference>
<accession>A0A9D2AQZ3</accession>
<sequence>MTPLFGVRMELAGAAPLRALEKLAAAGIRVRDVRKTGPARLNFCVKSKETEKIFAIFARSCYTVTRKESVGLTRAAAFLRRRPGILAGALAALALAAAGDLFVLRVRVVGSASRYAARAEEILAEAGLSPFSLYRAEAADAAEAALLSLPGVVFASVGKAGCVLTVTLEESAEAPAPAQASALVAPRAGVVEELTVLRGTPLAAEGESVAAGRELVGGYFVTEEGERRPTPAVARCSLLCGYEAEFVGAADSEQFRARSVAAARLRAGGELVSASCTVRERAGSYVCAVSLVVRVRVAVNLGGSG</sequence>
<proteinExistence type="predicted"/>
<dbReference type="Proteomes" id="UP000824249">
    <property type="component" value="Unassembled WGS sequence"/>
</dbReference>
<gene>
    <name evidence="1" type="ORF">H9737_03330</name>
</gene>
<dbReference type="EMBL" id="DXFD01000052">
    <property type="protein sequence ID" value="HIX46705.1"/>
    <property type="molecule type" value="Genomic_DNA"/>
</dbReference>
<evidence type="ECO:0000313" key="2">
    <source>
        <dbReference type="Proteomes" id="UP000824249"/>
    </source>
</evidence>